<dbReference type="AlphaFoldDB" id="A0A0B6RHW9"/>
<proteinExistence type="predicted"/>
<reference evidence="3 4" key="2">
    <citation type="journal article" date="2016" name="Appl. Microbiol. Biotechnol.">
        <title>Mutations improving production and secretion of extracellular lipase by Burkholderia glumae PG1.</title>
        <authorList>
            <person name="Knapp A."/>
            <person name="Voget S."/>
            <person name="Gao R."/>
            <person name="Zaburannyi N."/>
            <person name="Krysciak D."/>
            <person name="Breuer M."/>
            <person name="Hauer B."/>
            <person name="Streit W.R."/>
            <person name="Muller R."/>
            <person name="Daniel R."/>
            <person name="Jaeger K.E."/>
        </authorList>
    </citation>
    <scope>NUCLEOTIDE SEQUENCE [LARGE SCALE GENOMIC DNA]</scope>
    <source>
        <strain evidence="3 4">PG1</strain>
    </source>
</reference>
<keyword evidence="4" id="KW-1185">Reference proteome</keyword>
<sequence length="342" mass="34219">MSAPEDSNRKAPPSLLSDPGQKGGQNASRILANLEGRVSPQQSAESAAPSRSRKGPLALIVLAIVAVAGWGAWRIQAHQGAAPAVTAASSASAVSGASAASAPAVVAAASGAASGTTSASDAQLAQAASTPQTATIVNDEPAADAGASGAGGTPGSRLSQALANGATDSNTAGGAALAGAGAAATVAAATVAGKADASKHDAAGDKPKTKAEKLAEARREKQEKQQERQELAAKKRHDRQLEAAAKRHPATANTHHDDPDADLLAALVARTKPADPGPPPSARPKKAAVTKVAANEATLAARVKECGQRGFFEDQLCRWRVCDGHWGKDPACPSSANQNRQP</sequence>
<dbReference type="HOGENOM" id="CLU_843789_0_0_4"/>
<evidence type="ECO:0000313" key="3">
    <source>
        <dbReference type="EMBL" id="AJK44912.1"/>
    </source>
</evidence>
<evidence type="ECO:0000256" key="1">
    <source>
        <dbReference type="SAM" id="MobiDB-lite"/>
    </source>
</evidence>
<dbReference type="KEGG" id="bgp:BGL_1c03700"/>
<name>A0A0B6RHW9_BURPL</name>
<feature type="region of interest" description="Disordered" evidence="1">
    <location>
        <begin position="270"/>
        <end position="289"/>
    </location>
</feature>
<dbReference type="EMBL" id="CP002580">
    <property type="protein sequence ID" value="AJK44912.1"/>
    <property type="molecule type" value="Genomic_DNA"/>
</dbReference>
<dbReference type="Proteomes" id="UP000031838">
    <property type="component" value="Chromosome 1"/>
</dbReference>
<keyword evidence="2" id="KW-1133">Transmembrane helix</keyword>
<evidence type="ECO:0000256" key="2">
    <source>
        <dbReference type="SAM" id="Phobius"/>
    </source>
</evidence>
<evidence type="ECO:0000313" key="4">
    <source>
        <dbReference type="Proteomes" id="UP000031838"/>
    </source>
</evidence>
<feature type="compositionally biased region" description="Low complexity" evidence="1">
    <location>
        <begin position="39"/>
        <end position="50"/>
    </location>
</feature>
<reference evidence="4" key="1">
    <citation type="submission" date="2011-03" db="EMBL/GenBank/DDBJ databases">
        <authorList>
            <person name="Voget S."/>
            <person name="Streit W.R."/>
            <person name="Jaeger K.E."/>
            <person name="Daniel R."/>
        </authorList>
    </citation>
    <scope>NUCLEOTIDE SEQUENCE [LARGE SCALE GENOMIC DNA]</scope>
    <source>
        <strain evidence="4">PG1</strain>
    </source>
</reference>
<feature type="region of interest" description="Disordered" evidence="1">
    <location>
        <begin position="195"/>
        <end position="261"/>
    </location>
</feature>
<gene>
    <name evidence="3" type="ORF">BGL_1c03700</name>
</gene>
<dbReference type="RefSeq" id="WP_042623709.1">
    <property type="nucleotide sequence ID" value="NZ_CP002580.1"/>
</dbReference>
<feature type="compositionally biased region" description="Basic and acidic residues" evidence="1">
    <location>
        <begin position="196"/>
        <end position="245"/>
    </location>
</feature>
<feature type="region of interest" description="Disordered" evidence="1">
    <location>
        <begin position="1"/>
        <end position="53"/>
    </location>
</feature>
<feature type="region of interest" description="Disordered" evidence="1">
    <location>
        <begin position="142"/>
        <end position="161"/>
    </location>
</feature>
<feature type="transmembrane region" description="Helical" evidence="2">
    <location>
        <begin position="56"/>
        <end position="73"/>
    </location>
</feature>
<keyword evidence="2" id="KW-0812">Transmembrane</keyword>
<keyword evidence="2" id="KW-0472">Membrane</keyword>
<protein>
    <submittedName>
        <fullName evidence="3">Uncharacterized protein</fullName>
    </submittedName>
</protein>
<organism evidence="3 4">
    <name type="scientific">Burkholderia plantarii</name>
    <dbReference type="NCBI Taxonomy" id="41899"/>
    <lineage>
        <taxon>Bacteria</taxon>
        <taxon>Pseudomonadati</taxon>
        <taxon>Pseudomonadota</taxon>
        <taxon>Betaproteobacteria</taxon>
        <taxon>Burkholderiales</taxon>
        <taxon>Burkholderiaceae</taxon>
        <taxon>Burkholderia</taxon>
    </lineage>
</organism>
<accession>A0A0B6RHW9</accession>